<protein>
    <submittedName>
        <fullName evidence="2">Uncharacterized protein</fullName>
    </submittedName>
</protein>
<keyword evidence="1" id="KW-1133">Transmembrane helix</keyword>
<organism evidence="2 3">
    <name type="scientific">Zophobas morio</name>
    <dbReference type="NCBI Taxonomy" id="2755281"/>
    <lineage>
        <taxon>Eukaryota</taxon>
        <taxon>Metazoa</taxon>
        <taxon>Ecdysozoa</taxon>
        <taxon>Arthropoda</taxon>
        <taxon>Hexapoda</taxon>
        <taxon>Insecta</taxon>
        <taxon>Pterygota</taxon>
        <taxon>Neoptera</taxon>
        <taxon>Endopterygota</taxon>
        <taxon>Coleoptera</taxon>
        <taxon>Polyphaga</taxon>
        <taxon>Cucujiformia</taxon>
        <taxon>Tenebrionidae</taxon>
        <taxon>Zophobas</taxon>
    </lineage>
</organism>
<accession>A0AA38IFI8</accession>
<evidence type="ECO:0000256" key="1">
    <source>
        <dbReference type="SAM" id="Phobius"/>
    </source>
</evidence>
<dbReference type="AlphaFoldDB" id="A0AA38IFI8"/>
<feature type="transmembrane region" description="Helical" evidence="1">
    <location>
        <begin position="87"/>
        <end position="108"/>
    </location>
</feature>
<keyword evidence="1" id="KW-0812">Transmembrane</keyword>
<reference evidence="2" key="1">
    <citation type="journal article" date="2023" name="G3 (Bethesda)">
        <title>Whole genome assemblies of Zophobas morio and Tenebrio molitor.</title>
        <authorList>
            <person name="Kaur S."/>
            <person name="Stinson S.A."/>
            <person name="diCenzo G.C."/>
        </authorList>
    </citation>
    <scope>NUCLEOTIDE SEQUENCE</scope>
    <source>
        <strain evidence="2">QUZm001</strain>
    </source>
</reference>
<evidence type="ECO:0000313" key="3">
    <source>
        <dbReference type="Proteomes" id="UP001168821"/>
    </source>
</evidence>
<dbReference type="EMBL" id="JALNTZ010000004">
    <property type="protein sequence ID" value="KAJ3653186.1"/>
    <property type="molecule type" value="Genomic_DNA"/>
</dbReference>
<name>A0AA38IFI8_9CUCU</name>
<proteinExistence type="predicted"/>
<keyword evidence="3" id="KW-1185">Reference proteome</keyword>
<gene>
    <name evidence="2" type="ORF">Zmor_012450</name>
</gene>
<evidence type="ECO:0000313" key="2">
    <source>
        <dbReference type="EMBL" id="KAJ3653186.1"/>
    </source>
</evidence>
<dbReference type="Proteomes" id="UP001168821">
    <property type="component" value="Unassembled WGS sequence"/>
</dbReference>
<keyword evidence="1" id="KW-0472">Membrane</keyword>
<comment type="caution">
    <text evidence="2">The sequence shown here is derived from an EMBL/GenBank/DDBJ whole genome shotgun (WGS) entry which is preliminary data.</text>
</comment>
<sequence>MVAIAKNRYTNNIIPNQLTSFTIRPDYINISKGLTMGDLGTVNRAITRPVADLVEKELLTNHLQLIDKKNLKEINSRAPKYMRKKRALPLIALAGIGSISALGIGEVIEGAEITRIKYHIDNLVKNQDTLMENIREVHDTQLQIISHNTEIIYVIRTESERINQLINITRCDLGYEMQASLTIKDWLNDGHIHFLLNLDAATSGKVSREMLPARVVSQMLLSDPLLSHQFIMGNSS</sequence>